<dbReference type="EMBL" id="UOFJ01000417">
    <property type="protein sequence ID" value="VAW69362.1"/>
    <property type="molecule type" value="Genomic_DNA"/>
</dbReference>
<reference evidence="2" key="1">
    <citation type="submission" date="2018-06" db="EMBL/GenBank/DDBJ databases">
        <authorList>
            <person name="Zhirakovskaya E."/>
        </authorList>
    </citation>
    <scope>NUCLEOTIDE SEQUENCE</scope>
</reference>
<dbReference type="InterPro" id="IPR025983">
    <property type="entry name" value="Cys_rich_CPCC"/>
</dbReference>
<protein>
    <recommendedName>
        <fullName evidence="1">Cysteine-rich CPCC domain-containing protein</fullName>
    </recommendedName>
</protein>
<evidence type="ECO:0000313" key="2">
    <source>
        <dbReference type="EMBL" id="VAW69362.1"/>
    </source>
</evidence>
<dbReference type="Pfam" id="PF14206">
    <property type="entry name" value="Cys_rich_CPCC"/>
    <property type="match status" value="1"/>
</dbReference>
<gene>
    <name evidence="2" type="ORF">MNBD_GAMMA10-2659</name>
</gene>
<feature type="domain" description="Cysteine-rich CPCC" evidence="1">
    <location>
        <begin position="1"/>
        <end position="34"/>
    </location>
</feature>
<proteinExistence type="predicted"/>
<feature type="non-terminal residue" evidence="2">
    <location>
        <position position="1"/>
    </location>
</feature>
<name>A0A3B0Y1S7_9ZZZZ</name>
<organism evidence="2">
    <name type="scientific">hydrothermal vent metagenome</name>
    <dbReference type="NCBI Taxonomy" id="652676"/>
    <lineage>
        <taxon>unclassified sequences</taxon>
        <taxon>metagenomes</taxon>
        <taxon>ecological metagenomes</taxon>
    </lineage>
</organism>
<dbReference type="AlphaFoldDB" id="A0A3B0Y1S7"/>
<sequence>GANRVSLIEAQVNYFQFGSCGQRLVNSTREPTDEDIKDPGWFALYEKRVAHQI</sequence>
<accession>A0A3B0Y1S7</accession>
<evidence type="ECO:0000259" key="1">
    <source>
        <dbReference type="Pfam" id="PF14206"/>
    </source>
</evidence>